<organism evidence="1 2">
    <name type="scientific">Christiangramia forsetii (strain DSM 17595 / CGMCC 1.15422 / KT0803)</name>
    <name type="common">Gramella forsetii</name>
    <dbReference type="NCBI Taxonomy" id="411154"/>
    <lineage>
        <taxon>Bacteria</taxon>
        <taxon>Pseudomonadati</taxon>
        <taxon>Bacteroidota</taxon>
        <taxon>Flavobacteriia</taxon>
        <taxon>Flavobacteriales</taxon>
        <taxon>Flavobacteriaceae</taxon>
        <taxon>Christiangramia</taxon>
    </lineage>
</organism>
<reference evidence="1 2" key="1">
    <citation type="journal article" date="2006" name="Environ. Microbiol.">
        <title>Whole genome analysis of the marine Bacteroidetes'Gramella forsetii' reveals adaptations to degradation of polymeric organic matter.</title>
        <authorList>
            <person name="Bauer M."/>
            <person name="Kube M."/>
            <person name="Teeling H."/>
            <person name="Richter M."/>
            <person name="Lombardot T."/>
            <person name="Allers E."/>
            <person name="Wuerdemann C.A."/>
            <person name="Quast C."/>
            <person name="Kuhl H."/>
            <person name="Knaust F."/>
            <person name="Woebken D."/>
            <person name="Bischof K."/>
            <person name="Mussmann M."/>
            <person name="Choudhuri J.V."/>
            <person name="Meyer F."/>
            <person name="Reinhardt R."/>
            <person name="Amann R.I."/>
            <person name="Gloeckner F.O."/>
        </authorList>
    </citation>
    <scope>NUCLEOTIDE SEQUENCE [LARGE SCALE GENOMIC DNA]</scope>
    <source>
        <strain evidence="1 2">KT0803</strain>
    </source>
</reference>
<dbReference type="HOGENOM" id="CLU_955669_0_0_10"/>
<dbReference type="Proteomes" id="UP000000755">
    <property type="component" value="Chromosome"/>
</dbReference>
<dbReference type="eggNOG" id="ENOG5033FDE">
    <property type="taxonomic scope" value="Bacteria"/>
</dbReference>
<gene>
    <name evidence="1" type="ordered locus">GFO_0249</name>
</gene>
<protein>
    <submittedName>
        <fullName evidence="1">Secreted protein</fullName>
    </submittedName>
</protein>
<accession>A0LXZ2</accession>
<dbReference type="EMBL" id="CU207366">
    <property type="protein sequence ID" value="CAL65237.1"/>
    <property type="molecule type" value="Genomic_DNA"/>
</dbReference>
<dbReference type="KEGG" id="gfo:GFO_0249"/>
<evidence type="ECO:0000313" key="1">
    <source>
        <dbReference type="EMBL" id="CAL65237.1"/>
    </source>
</evidence>
<evidence type="ECO:0000313" key="2">
    <source>
        <dbReference type="Proteomes" id="UP000000755"/>
    </source>
</evidence>
<sequence length="291" mass="34037">MFHLINHIMRKFFLLVFLIVFFSCSSDSPNEIEPNPSEGSLLKSEKEYAFGILEKETTFFYNADETISKIDINSVYEGTGSFEYFYDDNGRMESWTLNLLSPFGDLREEHALLIYEGDKIVRSCINVSAIVENDNFSINPTVNKKEFEYNGSGLVSKVTTYDFDSQETATCEDLEYIESIILMEYDTRGNLIRMEDSGNILHTGYSTFDHDDTFHPYRNLKPVAFRNIFNYSSANNVIAGEEFNKDSNEKVGYIEYNYEFNEDNYPIKLEKRWSTADDFMFQTYTYEFTYY</sequence>
<proteinExistence type="predicted"/>
<dbReference type="AlphaFoldDB" id="A0LXZ2"/>
<name>A0LXZ2_CHRFK</name>